<organism evidence="1">
    <name type="scientific">marine sediment metagenome</name>
    <dbReference type="NCBI Taxonomy" id="412755"/>
    <lineage>
        <taxon>unclassified sequences</taxon>
        <taxon>metagenomes</taxon>
        <taxon>ecological metagenomes</taxon>
    </lineage>
</organism>
<comment type="caution">
    <text evidence="1">The sequence shown here is derived from an EMBL/GenBank/DDBJ whole genome shotgun (WGS) entry which is preliminary data.</text>
</comment>
<reference evidence="1" key="1">
    <citation type="journal article" date="2015" name="Nature">
        <title>Complex archaea that bridge the gap between prokaryotes and eukaryotes.</title>
        <authorList>
            <person name="Spang A."/>
            <person name="Saw J.H."/>
            <person name="Jorgensen S.L."/>
            <person name="Zaremba-Niedzwiedzka K."/>
            <person name="Martijn J."/>
            <person name="Lind A.E."/>
            <person name="van Eijk R."/>
            <person name="Schleper C."/>
            <person name="Guy L."/>
            <person name="Ettema T.J."/>
        </authorList>
    </citation>
    <scope>NUCLEOTIDE SEQUENCE</scope>
</reference>
<proteinExistence type="predicted"/>
<sequence length="96" mass="11496">MDDKKIICSICNDRIKEKTFHYILVLISSTGYINLQYNSNYLEKYIRYGNANLDILICKKCTNKINYDLRSLDIPNHIPKEQVKKYMIKFILKERD</sequence>
<evidence type="ECO:0000313" key="1">
    <source>
        <dbReference type="EMBL" id="KKK91755.1"/>
    </source>
</evidence>
<dbReference type="AlphaFoldDB" id="A0A0F9A0Y9"/>
<name>A0A0F9A0Y9_9ZZZZ</name>
<gene>
    <name evidence="1" type="ORF">LCGC14_2709760</name>
</gene>
<dbReference type="EMBL" id="LAZR01048511">
    <property type="protein sequence ID" value="KKK91755.1"/>
    <property type="molecule type" value="Genomic_DNA"/>
</dbReference>
<accession>A0A0F9A0Y9</accession>
<protein>
    <submittedName>
        <fullName evidence="1">Uncharacterized protein</fullName>
    </submittedName>
</protein>